<evidence type="ECO:0000256" key="1">
    <source>
        <dbReference type="ARBA" id="ARBA00022988"/>
    </source>
</evidence>
<comment type="function">
    <text evidence="3">Required for maturation of urease via the functional incorporation of the urease nickel metallocenter.</text>
</comment>
<evidence type="ECO:0000313" key="4">
    <source>
        <dbReference type="EMBL" id="MBP0614259.1"/>
    </source>
</evidence>
<organism evidence="4 5">
    <name type="scientific">Jiella mangrovi</name>
    <dbReference type="NCBI Taxonomy" id="2821407"/>
    <lineage>
        <taxon>Bacteria</taxon>
        <taxon>Pseudomonadati</taxon>
        <taxon>Pseudomonadota</taxon>
        <taxon>Alphaproteobacteria</taxon>
        <taxon>Hyphomicrobiales</taxon>
        <taxon>Aurantimonadaceae</taxon>
        <taxon>Jiella</taxon>
    </lineage>
</organism>
<dbReference type="PIRSF" id="PIRSF009467">
    <property type="entry name" value="Ureas_acces_UreF"/>
    <property type="match status" value="1"/>
</dbReference>
<dbReference type="Gene3D" id="1.10.4190.10">
    <property type="entry name" value="Urease accessory protein UreF"/>
    <property type="match status" value="1"/>
</dbReference>
<name>A0ABS4BBY2_9HYPH</name>
<keyword evidence="3" id="KW-0963">Cytoplasm</keyword>
<dbReference type="InterPro" id="IPR038277">
    <property type="entry name" value="UreF_sf"/>
</dbReference>
<evidence type="ECO:0000256" key="3">
    <source>
        <dbReference type="HAMAP-Rule" id="MF_01385"/>
    </source>
</evidence>
<comment type="subcellular location">
    <subcellularLocation>
        <location evidence="3">Cytoplasm</location>
    </subcellularLocation>
</comment>
<comment type="caution">
    <text evidence="4">The sequence shown here is derived from an EMBL/GenBank/DDBJ whole genome shotgun (WGS) entry which is preliminary data.</text>
</comment>
<comment type="subunit">
    <text evidence="3">UreD, UreF and UreG form a complex that acts as a GTP-hydrolysis-dependent molecular chaperone, activating the urease apoprotein by helping to assemble the nickel containing metallocenter of UreC. The UreE protein probably delivers the nickel.</text>
</comment>
<accession>A0ABS4BBY2</accession>
<dbReference type="PANTHER" id="PTHR33620:SF1">
    <property type="entry name" value="UREASE ACCESSORY PROTEIN F"/>
    <property type="match status" value="1"/>
</dbReference>
<dbReference type="HAMAP" id="MF_01385">
    <property type="entry name" value="UreF"/>
    <property type="match status" value="1"/>
</dbReference>
<comment type="similarity">
    <text evidence="3">Belongs to the UreF family.</text>
</comment>
<evidence type="ECO:0000256" key="2">
    <source>
        <dbReference type="ARBA" id="ARBA00023186"/>
    </source>
</evidence>
<gene>
    <name evidence="3" type="primary">ureF</name>
    <name evidence="4" type="ORF">J6595_01480</name>
</gene>
<sequence>MTLFSAAFPIGSFAFSHGLEAAVAEGRVQTAGDVRDWLAVLLSRGSGWNDLVLMSLAHRAVKNEDAVALEELATLATALCGSAERRHEMMSLGAAFLAAASPWTGSASMPKAGIGDADTAPLPVASGAVAALAGLPLSPSLVGYAQSFASSLVSATVRLVPLGQSEWVVIIRDLMPTIVETAERASVSTLDDLGSAAIVSDIAAMRHETLATRLFRS</sequence>
<protein>
    <recommendedName>
        <fullName evidence="3">Urease accessory protein UreF</fullName>
    </recommendedName>
</protein>
<keyword evidence="1 3" id="KW-0996">Nickel insertion</keyword>
<keyword evidence="2 3" id="KW-0143">Chaperone</keyword>
<reference evidence="4 5" key="1">
    <citation type="submission" date="2021-04" db="EMBL/GenBank/DDBJ databases">
        <title>Whole genome sequence of Jiella sp. KSK16Y-1.</title>
        <authorList>
            <person name="Tuo L."/>
        </authorList>
    </citation>
    <scope>NUCLEOTIDE SEQUENCE [LARGE SCALE GENOMIC DNA]</scope>
    <source>
        <strain evidence="4 5">KSK16Y-1</strain>
    </source>
</reference>
<keyword evidence="5" id="KW-1185">Reference proteome</keyword>
<dbReference type="Pfam" id="PF01730">
    <property type="entry name" value="UreF"/>
    <property type="match status" value="1"/>
</dbReference>
<proteinExistence type="inferred from homology"/>
<dbReference type="EMBL" id="JAGJCF010000001">
    <property type="protein sequence ID" value="MBP0614259.1"/>
    <property type="molecule type" value="Genomic_DNA"/>
</dbReference>
<dbReference type="InterPro" id="IPR002639">
    <property type="entry name" value="UreF"/>
</dbReference>
<evidence type="ECO:0000313" key="5">
    <source>
        <dbReference type="Proteomes" id="UP000678276"/>
    </source>
</evidence>
<dbReference type="PANTHER" id="PTHR33620">
    <property type="entry name" value="UREASE ACCESSORY PROTEIN F"/>
    <property type="match status" value="1"/>
</dbReference>
<dbReference type="Proteomes" id="UP000678276">
    <property type="component" value="Unassembled WGS sequence"/>
</dbReference>